<feature type="binding site" evidence="8">
    <location>
        <position position="292"/>
    </location>
    <ligand>
        <name>substrate</name>
    </ligand>
</feature>
<name>A0A1G2TI68_9BACT</name>
<dbReference type="InterPro" id="IPR017861">
    <property type="entry name" value="KAE1/TsaD"/>
</dbReference>
<feature type="binding site" evidence="8">
    <location>
        <position position="180"/>
    </location>
    <ligand>
        <name>substrate</name>
    </ligand>
</feature>
<dbReference type="PANTHER" id="PTHR11735:SF6">
    <property type="entry name" value="TRNA N6-ADENOSINE THREONYLCARBAMOYLTRANSFERASE, MITOCHONDRIAL"/>
    <property type="match status" value="1"/>
</dbReference>
<evidence type="ECO:0000313" key="10">
    <source>
        <dbReference type="EMBL" id="OHA96893.1"/>
    </source>
</evidence>
<feature type="domain" description="Gcp-like" evidence="9">
    <location>
        <begin position="30"/>
        <end position="327"/>
    </location>
</feature>
<dbReference type="NCBIfam" id="TIGR00329">
    <property type="entry name" value="gcp_kae1"/>
    <property type="match status" value="1"/>
</dbReference>
<dbReference type="GO" id="GO:0005737">
    <property type="term" value="C:cytoplasm"/>
    <property type="evidence" value="ECO:0007669"/>
    <property type="project" value="UniProtKB-SubCell"/>
</dbReference>
<dbReference type="PANTHER" id="PTHR11735">
    <property type="entry name" value="TRNA N6-ADENOSINE THREONYLCARBAMOYLTRANSFERASE"/>
    <property type="match status" value="1"/>
</dbReference>
<evidence type="ECO:0000256" key="1">
    <source>
        <dbReference type="ARBA" id="ARBA00022490"/>
    </source>
</evidence>
<dbReference type="EMBL" id="MHVS01000003">
    <property type="protein sequence ID" value="OHA96893.1"/>
    <property type="molecule type" value="Genomic_DNA"/>
</dbReference>
<dbReference type="EC" id="2.3.1.234" evidence="8"/>
<evidence type="ECO:0000259" key="9">
    <source>
        <dbReference type="Pfam" id="PF00814"/>
    </source>
</evidence>
<organism evidence="10 11">
    <name type="scientific">Candidatus Zambryskibacteria bacterium RIFCSPHIGHO2_02_FULL_43_37</name>
    <dbReference type="NCBI Taxonomy" id="1802749"/>
    <lineage>
        <taxon>Bacteria</taxon>
        <taxon>Candidatus Zambryskiibacteriota</taxon>
    </lineage>
</organism>
<reference evidence="10 11" key="1">
    <citation type="journal article" date="2016" name="Nat. Commun.">
        <title>Thousands of microbial genomes shed light on interconnected biogeochemical processes in an aquifer system.</title>
        <authorList>
            <person name="Anantharaman K."/>
            <person name="Brown C.T."/>
            <person name="Hug L.A."/>
            <person name="Sharon I."/>
            <person name="Castelle C.J."/>
            <person name="Probst A.J."/>
            <person name="Thomas B.C."/>
            <person name="Singh A."/>
            <person name="Wilkins M.J."/>
            <person name="Karaoz U."/>
            <person name="Brodie E.L."/>
            <person name="Williams K.H."/>
            <person name="Hubbard S.S."/>
            <person name="Banfield J.F."/>
        </authorList>
    </citation>
    <scope>NUCLEOTIDE SEQUENCE [LARGE SCALE GENOMIC DNA]</scope>
</reference>
<evidence type="ECO:0000256" key="3">
    <source>
        <dbReference type="ARBA" id="ARBA00022694"/>
    </source>
</evidence>
<evidence type="ECO:0000256" key="5">
    <source>
        <dbReference type="ARBA" id="ARBA00023004"/>
    </source>
</evidence>
<keyword evidence="1 8" id="KW-0963">Cytoplasm</keyword>
<keyword evidence="5 8" id="KW-0408">Iron</keyword>
<dbReference type="GO" id="GO:0061711">
    <property type="term" value="F:tRNA N(6)-L-threonylcarbamoyladenine synthase activity"/>
    <property type="evidence" value="ECO:0007669"/>
    <property type="project" value="UniProtKB-EC"/>
</dbReference>
<comment type="caution">
    <text evidence="10">The sequence shown here is derived from an EMBL/GenBank/DDBJ whole genome shotgun (WGS) entry which is preliminary data.</text>
</comment>
<feature type="binding site" evidence="8">
    <location>
        <position position="321"/>
    </location>
    <ligand>
        <name>Fe cation</name>
        <dbReference type="ChEBI" id="CHEBI:24875"/>
    </ligand>
</feature>
<evidence type="ECO:0000256" key="4">
    <source>
        <dbReference type="ARBA" id="ARBA00022723"/>
    </source>
</evidence>
<keyword evidence="6 8" id="KW-0012">Acyltransferase</keyword>
<feature type="binding site" evidence="8">
    <location>
        <begin position="147"/>
        <end position="151"/>
    </location>
    <ligand>
        <name>substrate</name>
    </ligand>
</feature>
<dbReference type="InterPro" id="IPR022450">
    <property type="entry name" value="TsaD"/>
</dbReference>
<dbReference type="InterPro" id="IPR000905">
    <property type="entry name" value="Gcp-like_dom"/>
</dbReference>
<accession>A0A1G2TI68</accession>
<keyword evidence="2 8" id="KW-0808">Transferase</keyword>
<dbReference type="SUPFAM" id="SSF53067">
    <property type="entry name" value="Actin-like ATPase domain"/>
    <property type="match status" value="2"/>
</dbReference>
<feature type="binding site" evidence="8">
    <location>
        <position position="124"/>
    </location>
    <ligand>
        <name>Fe cation</name>
        <dbReference type="ChEBI" id="CHEBI:24875"/>
    </ligand>
</feature>
<sequence>MKILSIETSCDETAVALLDITGPLSKPDIKILGNTLLSQVPLHEQYGGVFPALAKREHQKNLPVLLGQTLKEAGITSPAKGEMEGVDFIAVTAGPGLEPALWAGIVFAEELSKKWQKPVIGVDHMKGHIWSVLFGGGKVELPALALLVSGGHTELVLVRDFDDYEILGRTLDDAVGEAFDKVARMLGLHYPGGPKISTLADISRNKKQETNFKFPRPMINSGDLNFSYSGLKTAVLYKIRDLGELSEELKEDIARAFEDAAIEVLVEKTRKALETTDEDIKTLIVAGGVSANKLLGEKIAELAAGFPGLILRLPERSFTTDNAVMIGIAAYIEASKNPSILKSSQDIKASGNLSISSRPSQ</sequence>
<comment type="catalytic activity">
    <reaction evidence="7 8">
        <text>L-threonylcarbamoyladenylate + adenosine(37) in tRNA = N(6)-L-threonylcarbamoyladenosine(37) in tRNA + AMP + H(+)</text>
        <dbReference type="Rhea" id="RHEA:37059"/>
        <dbReference type="Rhea" id="RHEA-COMP:10162"/>
        <dbReference type="Rhea" id="RHEA-COMP:10163"/>
        <dbReference type="ChEBI" id="CHEBI:15378"/>
        <dbReference type="ChEBI" id="CHEBI:73682"/>
        <dbReference type="ChEBI" id="CHEBI:74411"/>
        <dbReference type="ChEBI" id="CHEBI:74418"/>
        <dbReference type="ChEBI" id="CHEBI:456215"/>
        <dbReference type="EC" id="2.3.1.234"/>
    </reaction>
</comment>
<dbReference type="FunFam" id="3.30.420.40:FF:000040">
    <property type="entry name" value="tRNA N6-adenosine threonylcarbamoyltransferase"/>
    <property type="match status" value="1"/>
</dbReference>
<dbReference type="HAMAP" id="MF_01445">
    <property type="entry name" value="TsaD"/>
    <property type="match status" value="1"/>
</dbReference>
<feature type="binding site" evidence="8">
    <location>
        <position position="193"/>
    </location>
    <ligand>
        <name>substrate</name>
    </ligand>
</feature>
<evidence type="ECO:0000313" key="11">
    <source>
        <dbReference type="Proteomes" id="UP000177279"/>
    </source>
</evidence>
<dbReference type="InterPro" id="IPR043129">
    <property type="entry name" value="ATPase_NBD"/>
</dbReference>
<evidence type="ECO:0000256" key="8">
    <source>
        <dbReference type="HAMAP-Rule" id="MF_01445"/>
    </source>
</evidence>
<protein>
    <recommendedName>
        <fullName evidence="8">tRNA N6-adenosine threonylcarbamoyltransferase</fullName>
        <ecNumber evidence="8">2.3.1.234</ecNumber>
    </recommendedName>
    <alternativeName>
        <fullName evidence="8">N6-L-threonylcarbamoyladenine synthase</fullName>
        <shortName evidence="8">t(6)A synthase</shortName>
    </alternativeName>
    <alternativeName>
        <fullName evidence="8">t(6)A37 threonylcarbamoyladenosine biosynthesis protein TsaD</fullName>
    </alternativeName>
    <alternativeName>
        <fullName evidence="8">tRNA threonylcarbamoyladenosine biosynthesis protein TsaD</fullName>
    </alternativeName>
</protein>
<evidence type="ECO:0000256" key="6">
    <source>
        <dbReference type="ARBA" id="ARBA00023315"/>
    </source>
</evidence>
<comment type="function">
    <text evidence="8">Required for the formation of a threonylcarbamoyl group on adenosine at position 37 (t(6)A37) in tRNAs that read codons beginning with adenine. Is involved in the transfer of the threonylcarbamoyl moiety of threonylcarbamoyl-AMP (TC-AMP) to the N6 group of A37, together with TsaE and TsaB. TsaD likely plays a direct catalytic role in this reaction.</text>
</comment>
<keyword evidence="4 8" id="KW-0479">Metal-binding</keyword>
<dbReference type="Gene3D" id="3.30.420.40">
    <property type="match status" value="2"/>
</dbReference>
<keyword evidence="3 8" id="KW-0819">tRNA processing</keyword>
<dbReference type="GO" id="GO:0002949">
    <property type="term" value="P:tRNA threonylcarbamoyladenosine modification"/>
    <property type="evidence" value="ECO:0007669"/>
    <property type="project" value="UniProtKB-UniRule"/>
</dbReference>
<evidence type="ECO:0000256" key="7">
    <source>
        <dbReference type="ARBA" id="ARBA00048117"/>
    </source>
</evidence>
<dbReference type="Pfam" id="PF00814">
    <property type="entry name" value="TsaD"/>
    <property type="match status" value="1"/>
</dbReference>
<dbReference type="GO" id="GO:0005506">
    <property type="term" value="F:iron ion binding"/>
    <property type="evidence" value="ECO:0007669"/>
    <property type="project" value="UniProtKB-UniRule"/>
</dbReference>
<dbReference type="Proteomes" id="UP000177279">
    <property type="component" value="Unassembled WGS sequence"/>
</dbReference>
<dbReference type="PRINTS" id="PR00789">
    <property type="entry name" value="OSIALOPTASE"/>
</dbReference>
<feature type="binding site" evidence="8">
    <location>
        <position position="128"/>
    </location>
    <ligand>
        <name>Fe cation</name>
        <dbReference type="ChEBI" id="CHEBI:24875"/>
    </ligand>
</feature>
<dbReference type="NCBIfam" id="TIGR03723">
    <property type="entry name" value="T6A_TsaD_YgjD"/>
    <property type="match status" value="1"/>
</dbReference>
<gene>
    <name evidence="8" type="primary">tsaD</name>
    <name evidence="10" type="ORF">A3D49_02175</name>
</gene>
<comment type="similarity">
    <text evidence="8">Belongs to the KAE1 / TsaD family.</text>
</comment>
<comment type="subcellular location">
    <subcellularLocation>
        <location evidence="8">Cytoplasm</location>
    </subcellularLocation>
</comment>
<comment type="cofactor">
    <cofactor evidence="8">
        <name>Fe(2+)</name>
        <dbReference type="ChEBI" id="CHEBI:29033"/>
    </cofactor>
    <text evidence="8">Binds 1 Fe(2+) ion per subunit.</text>
</comment>
<comment type="caution">
    <text evidence="8">Lacks conserved residue(s) required for the propagation of feature annotation.</text>
</comment>
<dbReference type="AlphaFoldDB" id="A0A1G2TI68"/>
<evidence type="ECO:0000256" key="2">
    <source>
        <dbReference type="ARBA" id="ARBA00022679"/>
    </source>
</evidence>
<proteinExistence type="inferred from homology"/>